<accession>A0ABV2Z742</accession>
<dbReference type="Proteomes" id="UP001550853">
    <property type="component" value="Unassembled WGS sequence"/>
</dbReference>
<name>A0ABV2Z742_9ACTN</name>
<comment type="caution">
    <text evidence="2">The sequence shown here is derived from an EMBL/GenBank/DDBJ whole genome shotgun (WGS) entry which is preliminary data.</text>
</comment>
<keyword evidence="3" id="KW-1185">Reference proteome</keyword>
<evidence type="ECO:0000256" key="1">
    <source>
        <dbReference type="SAM" id="MobiDB-lite"/>
    </source>
</evidence>
<gene>
    <name evidence="2" type="ORF">AB0E61_27405</name>
</gene>
<reference evidence="2 3" key="1">
    <citation type="submission" date="2024-06" db="EMBL/GenBank/DDBJ databases">
        <title>The Natural Products Discovery Center: Release of the First 8490 Sequenced Strains for Exploring Actinobacteria Biosynthetic Diversity.</title>
        <authorList>
            <person name="Kalkreuter E."/>
            <person name="Kautsar S.A."/>
            <person name="Yang D."/>
            <person name="Bader C.D."/>
            <person name="Teijaro C.N."/>
            <person name="Fluegel L."/>
            <person name="Davis C.M."/>
            <person name="Simpson J.R."/>
            <person name="Lauterbach L."/>
            <person name="Steele A.D."/>
            <person name="Gui C."/>
            <person name="Meng S."/>
            <person name="Li G."/>
            <person name="Viehrig K."/>
            <person name="Ye F."/>
            <person name="Su P."/>
            <person name="Kiefer A.F."/>
            <person name="Nichols A."/>
            <person name="Cepeda A.J."/>
            <person name="Yan W."/>
            <person name="Fan B."/>
            <person name="Jiang Y."/>
            <person name="Adhikari A."/>
            <person name="Zheng C.-J."/>
            <person name="Schuster L."/>
            <person name="Cowan T.M."/>
            <person name="Smanski M.J."/>
            <person name="Chevrette M.G."/>
            <person name="De Carvalho L.P.S."/>
            <person name="Shen B."/>
        </authorList>
    </citation>
    <scope>NUCLEOTIDE SEQUENCE [LARGE SCALE GENOMIC DNA]</scope>
    <source>
        <strain evidence="2 3">NPDC033039</strain>
    </source>
</reference>
<proteinExistence type="predicted"/>
<sequence length="64" mass="6958">MSMLDKLKSMLKGHEEQTGKGIDKAGDYVDKRTQGKYSGQVDKGQDRLKDEFGGGGDKGQPPQS</sequence>
<organism evidence="2 3">
    <name type="scientific">Streptomyces catenulae</name>
    <dbReference type="NCBI Taxonomy" id="66875"/>
    <lineage>
        <taxon>Bacteria</taxon>
        <taxon>Bacillati</taxon>
        <taxon>Actinomycetota</taxon>
        <taxon>Actinomycetes</taxon>
        <taxon>Kitasatosporales</taxon>
        <taxon>Streptomycetaceae</taxon>
        <taxon>Streptomyces</taxon>
    </lineage>
</organism>
<dbReference type="EMBL" id="JBEZVI010000030">
    <property type="protein sequence ID" value="MEU3713812.1"/>
    <property type="molecule type" value="Genomic_DNA"/>
</dbReference>
<evidence type="ECO:0000313" key="3">
    <source>
        <dbReference type="Proteomes" id="UP001550853"/>
    </source>
</evidence>
<feature type="compositionally biased region" description="Basic and acidic residues" evidence="1">
    <location>
        <begin position="1"/>
        <end position="33"/>
    </location>
</feature>
<evidence type="ECO:0000313" key="2">
    <source>
        <dbReference type="EMBL" id="MEU3713812.1"/>
    </source>
</evidence>
<dbReference type="Pfam" id="PF14013">
    <property type="entry name" value="MT0933_antitox"/>
    <property type="match status" value="1"/>
</dbReference>
<feature type="compositionally biased region" description="Basic and acidic residues" evidence="1">
    <location>
        <begin position="43"/>
        <end position="52"/>
    </location>
</feature>
<dbReference type="InterPro" id="IPR028037">
    <property type="entry name" value="Antitoxin_Rv0909/MT0933"/>
</dbReference>
<dbReference type="RefSeq" id="WP_030288680.1">
    <property type="nucleotide sequence ID" value="NZ_JBEZVI010000030.1"/>
</dbReference>
<feature type="region of interest" description="Disordered" evidence="1">
    <location>
        <begin position="1"/>
        <end position="64"/>
    </location>
</feature>
<protein>
    <submittedName>
        <fullName evidence="2">Antitoxin</fullName>
    </submittedName>
</protein>